<evidence type="ECO:0000313" key="2">
    <source>
        <dbReference type="EMBL" id="MEO3943290.1"/>
    </source>
</evidence>
<name>A0ABV0GXT6_PAENI</name>
<proteinExistence type="predicted"/>
<dbReference type="Pfam" id="PF13460">
    <property type="entry name" value="NAD_binding_10"/>
    <property type="match status" value="1"/>
</dbReference>
<gene>
    <name evidence="2" type="ORF">V3C41_19640</name>
</gene>
<dbReference type="PANTHER" id="PTHR47129:SF1">
    <property type="entry name" value="NMRA-LIKE DOMAIN-CONTAINING PROTEIN"/>
    <property type="match status" value="1"/>
</dbReference>
<dbReference type="GO" id="GO:0003955">
    <property type="term" value="F:NAD(P)H dehydrogenase (quinone) activity"/>
    <property type="evidence" value="ECO:0007669"/>
    <property type="project" value="UniProtKB-EC"/>
</dbReference>
<dbReference type="PANTHER" id="PTHR47129">
    <property type="entry name" value="QUINONE OXIDOREDUCTASE 2"/>
    <property type="match status" value="1"/>
</dbReference>
<feature type="domain" description="NAD(P)-binding" evidence="1">
    <location>
        <begin position="8"/>
        <end position="145"/>
    </location>
</feature>
<dbReference type="Gene3D" id="3.40.50.720">
    <property type="entry name" value="NAD(P)-binding Rossmann-like Domain"/>
    <property type="match status" value="1"/>
</dbReference>
<dbReference type="EMBL" id="JBBMFV010000004">
    <property type="protein sequence ID" value="MEO3943290.1"/>
    <property type="molecule type" value="Genomic_DNA"/>
</dbReference>
<reference evidence="2 3" key="1">
    <citation type="journal article" date="2024" name="Appl. Microbiol. Biotechnol.">
        <title>Biosynthetic gene clusters with biotechnological applications in novel Antarctic isolates from Actinomycetota.</title>
        <authorList>
            <person name="Bruna P."/>
            <person name="Nunez-Montero K."/>
            <person name="Contreras M.J."/>
            <person name="Leal K."/>
            <person name="Garcia M."/>
            <person name="Abanto M."/>
            <person name="Barrientos L."/>
        </authorList>
    </citation>
    <scope>NUCLEOTIDE SEQUENCE [LARGE SCALE GENOMIC DNA]</scope>
    <source>
        <strain evidence="2 3">Se16.17</strain>
    </source>
</reference>
<evidence type="ECO:0000313" key="3">
    <source>
        <dbReference type="Proteomes" id="UP001448614"/>
    </source>
</evidence>
<dbReference type="InterPro" id="IPR036291">
    <property type="entry name" value="NAD(P)-bd_dom_sf"/>
</dbReference>
<dbReference type="RefSeq" id="WP_026540436.1">
    <property type="nucleotide sequence ID" value="NZ_JBBMFV010000004.1"/>
</dbReference>
<dbReference type="EC" id="1.6.5.2" evidence="2"/>
<dbReference type="SUPFAM" id="SSF51735">
    <property type="entry name" value="NAD(P)-binding Rossmann-fold domains"/>
    <property type="match status" value="1"/>
</dbReference>
<keyword evidence="3" id="KW-1185">Reference proteome</keyword>
<sequence length="313" mass="33553">MGRIIISGASGDLGRRVTELLLAADPDIELTLVSRTPEKLYRHKNPGIRVMRGDYQEPESLNEAYSGGDVLFLISGLNLGRRVAETRNAIAAAQHAGVRHIVYTSVGGIHPTNPALSARDHYQSELDLRESGMAYTFLRNALYSEIISNILVAPAAACGVMAQATGHGRLAPAAKADVARSAAAVLLAAEKHEGAVYEITGPDLLTFEDIARIGSEIHGAPIDYQPISADERLAFFDSIGIPRTYDPSMPPSADGHMWASDELVTAEVAIAEGYQTVLSGHVQLITGRKPETLQSVMEAVKSVRYDQIPAEAS</sequence>
<dbReference type="InterPro" id="IPR016040">
    <property type="entry name" value="NAD(P)-bd_dom"/>
</dbReference>
<accession>A0ABV0GXT6</accession>
<keyword evidence="2" id="KW-0560">Oxidoreductase</keyword>
<evidence type="ECO:0000259" key="1">
    <source>
        <dbReference type="Pfam" id="PF13460"/>
    </source>
</evidence>
<comment type="caution">
    <text evidence="2">The sequence shown here is derived from an EMBL/GenBank/DDBJ whole genome shotgun (WGS) entry which is preliminary data.</text>
</comment>
<protein>
    <submittedName>
        <fullName evidence="2">SDR family oxidoreductase</fullName>
        <ecNumber evidence="2">1.6.5.2</ecNumber>
    </submittedName>
</protein>
<dbReference type="Gene3D" id="3.90.25.10">
    <property type="entry name" value="UDP-galactose 4-epimerase, domain 1"/>
    <property type="match status" value="1"/>
</dbReference>
<dbReference type="Proteomes" id="UP001448614">
    <property type="component" value="Unassembled WGS sequence"/>
</dbReference>
<dbReference type="InterPro" id="IPR052718">
    <property type="entry name" value="NmrA-type_oxidoreductase"/>
</dbReference>
<organism evidence="2 3">
    <name type="scientific">Paenarthrobacter nicotinovorans</name>
    <name type="common">Arthrobacter nicotinovorans</name>
    <dbReference type="NCBI Taxonomy" id="29320"/>
    <lineage>
        <taxon>Bacteria</taxon>
        <taxon>Bacillati</taxon>
        <taxon>Actinomycetota</taxon>
        <taxon>Actinomycetes</taxon>
        <taxon>Micrococcales</taxon>
        <taxon>Micrococcaceae</taxon>
        <taxon>Paenarthrobacter</taxon>
    </lineage>
</organism>
<dbReference type="CDD" id="cd05269">
    <property type="entry name" value="TMR_SDR_a"/>
    <property type="match status" value="1"/>
</dbReference>